<dbReference type="PRINTS" id="PR00792">
    <property type="entry name" value="PEPSIN"/>
</dbReference>
<dbReference type="GO" id="GO:0006508">
    <property type="term" value="P:proteolysis"/>
    <property type="evidence" value="ECO:0007669"/>
    <property type="project" value="UniProtKB-KW"/>
</dbReference>
<dbReference type="InterPro" id="IPR033876">
    <property type="entry name" value="SAP-like"/>
</dbReference>
<dbReference type="InterPro" id="IPR033121">
    <property type="entry name" value="PEPTIDASE_A1"/>
</dbReference>
<evidence type="ECO:0000256" key="1">
    <source>
        <dbReference type="ARBA" id="ARBA00001675"/>
    </source>
</evidence>
<dbReference type="InterPro" id="IPR001461">
    <property type="entry name" value="Aspartic_peptidase_A1"/>
</dbReference>
<keyword evidence="16" id="KW-1185">Reference proteome</keyword>
<keyword evidence="11" id="KW-1015">Disulfide bond</keyword>
<evidence type="ECO:0000256" key="4">
    <source>
        <dbReference type="ARBA" id="ARBA00013207"/>
    </source>
</evidence>
<keyword evidence="8 12" id="KW-0064">Aspartyl protease</keyword>
<proteinExistence type="inferred from homology"/>
<comment type="subcellular location">
    <subcellularLocation>
        <location evidence="2">Secreted</location>
    </subcellularLocation>
</comment>
<gene>
    <name evidence="15" type="ORF">CANVERA_P0833</name>
</gene>
<evidence type="ECO:0000256" key="6">
    <source>
        <dbReference type="ARBA" id="ARBA00022670"/>
    </source>
</evidence>
<evidence type="ECO:0000256" key="7">
    <source>
        <dbReference type="ARBA" id="ARBA00022729"/>
    </source>
</evidence>
<evidence type="ECO:0000256" key="10">
    <source>
        <dbReference type="ARBA" id="ARBA00023145"/>
    </source>
</evidence>
<dbReference type="SUPFAM" id="SSF50630">
    <property type="entry name" value="Acid proteases"/>
    <property type="match status" value="1"/>
</dbReference>
<dbReference type="GO" id="GO:0004190">
    <property type="term" value="F:aspartic-type endopeptidase activity"/>
    <property type="evidence" value="ECO:0007669"/>
    <property type="project" value="UniProtKB-KW"/>
</dbReference>
<evidence type="ECO:0000256" key="11">
    <source>
        <dbReference type="ARBA" id="ARBA00023157"/>
    </source>
</evidence>
<feature type="chain" id="PRO_5040920010" description="candidapepsin" evidence="13">
    <location>
        <begin position="20"/>
        <end position="350"/>
    </location>
</feature>
<dbReference type="FunFam" id="2.40.70.10:FF:000023">
    <property type="entry name" value="Aspartic protease"/>
    <property type="match status" value="1"/>
</dbReference>
<keyword evidence="10" id="KW-0865">Zymogen</keyword>
<evidence type="ECO:0000256" key="8">
    <source>
        <dbReference type="ARBA" id="ARBA00022750"/>
    </source>
</evidence>
<comment type="similarity">
    <text evidence="3 12">Belongs to the peptidase A1 family.</text>
</comment>
<evidence type="ECO:0000256" key="5">
    <source>
        <dbReference type="ARBA" id="ARBA00022525"/>
    </source>
</evidence>
<dbReference type="InterPro" id="IPR021109">
    <property type="entry name" value="Peptidase_aspartic_dom_sf"/>
</dbReference>
<feature type="signal peptide" evidence="13">
    <location>
        <begin position="1"/>
        <end position="19"/>
    </location>
</feature>
<keyword evidence="7 13" id="KW-0732">Signal</keyword>
<dbReference type="PANTHER" id="PTHR47966">
    <property type="entry name" value="BETA-SITE APP-CLEAVING ENZYME, ISOFORM A-RELATED"/>
    <property type="match status" value="1"/>
</dbReference>
<comment type="caution">
    <text evidence="15">The sequence shown here is derived from an EMBL/GenBank/DDBJ whole genome shotgun (WGS) entry which is preliminary data.</text>
</comment>
<dbReference type="EMBL" id="CANTUO010000001">
    <property type="protein sequence ID" value="CAI5756317.1"/>
    <property type="molecule type" value="Genomic_DNA"/>
</dbReference>
<dbReference type="AlphaFoldDB" id="A0A9W4X8R1"/>
<dbReference type="OrthoDB" id="771136at2759"/>
<keyword evidence="5" id="KW-0964">Secreted</keyword>
<sequence length="350" mass="37367">MVSIQNIFSSIAFAVLAQSAVIPNDTSLLNQTNSTGFVTLDFDVVRKPLNSTAIAQHPIKRRSIPLQLSNDGTQYLAKLTVGSNKQSNTVIVDTGSSDLWFIDSNAKCEGEDNNCKASGSSGTWGKDTVGIGSVSIKQQFGEVSDTSVEERILGIGFTASEFSDTKYPNVPVTLKTYKTGTIIFGGLDTAKYSGKLIAETITRNTDLTIELNSLNYNGQTVSINQDALPDSGTTLTYLPANVVKSLAKKAGATSETDSDGNVTWHVPCKSSTSGNAVFSFPNGAQITVPLSEFVIDEGDGTCNWGIQQADDIILLGDNFLRHAYTVFNIDAKTISIAQVKYSTTSNIVSI</sequence>
<keyword evidence="6 12" id="KW-0645">Protease</keyword>
<evidence type="ECO:0000256" key="12">
    <source>
        <dbReference type="RuleBase" id="RU000454"/>
    </source>
</evidence>
<dbReference type="Proteomes" id="UP001152885">
    <property type="component" value="Unassembled WGS sequence"/>
</dbReference>
<reference evidence="15" key="1">
    <citation type="submission" date="2022-12" db="EMBL/GenBank/DDBJ databases">
        <authorList>
            <person name="Brejova B."/>
        </authorList>
    </citation>
    <scope>NUCLEOTIDE SEQUENCE</scope>
</reference>
<comment type="catalytic activity">
    <reaction evidence="1">
        <text>Preferential cleavage at the carboxyl of hydrophobic amino acids, but fails to cleave 15-Leu-|-Tyr-16, 16-Tyr-|-Leu-17 and 24-Phe-|-Phe-25 of insulin B chain. Activates trypsinogen, and degrades keratin.</text>
        <dbReference type="EC" id="3.4.23.24"/>
    </reaction>
</comment>
<dbReference type="PROSITE" id="PS00141">
    <property type="entry name" value="ASP_PROTEASE"/>
    <property type="match status" value="1"/>
</dbReference>
<evidence type="ECO:0000256" key="13">
    <source>
        <dbReference type="SAM" id="SignalP"/>
    </source>
</evidence>
<dbReference type="InterPro" id="IPR001969">
    <property type="entry name" value="Aspartic_peptidase_AS"/>
</dbReference>
<evidence type="ECO:0000313" key="15">
    <source>
        <dbReference type="EMBL" id="CAI5756317.1"/>
    </source>
</evidence>
<feature type="domain" description="Peptidase A1" evidence="14">
    <location>
        <begin position="75"/>
        <end position="337"/>
    </location>
</feature>
<name>A0A9W4X8R1_9ASCO</name>
<accession>A0A9W4X8R1</accession>
<dbReference type="PROSITE" id="PS51767">
    <property type="entry name" value="PEPTIDASE_A1"/>
    <property type="match status" value="1"/>
</dbReference>
<dbReference type="PANTHER" id="PTHR47966:SF65">
    <property type="entry name" value="ASPARTIC-TYPE ENDOPEPTIDASE"/>
    <property type="match status" value="1"/>
</dbReference>
<evidence type="ECO:0000256" key="9">
    <source>
        <dbReference type="ARBA" id="ARBA00022801"/>
    </source>
</evidence>
<dbReference type="Pfam" id="PF00026">
    <property type="entry name" value="Asp"/>
    <property type="match status" value="2"/>
</dbReference>
<dbReference type="EC" id="3.4.23.24" evidence="4"/>
<evidence type="ECO:0000256" key="3">
    <source>
        <dbReference type="ARBA" id="ARBA00007447"/>
    </source>
</evidence>
<dbReference type="CDD" id="cd05474">
    <property type="entry name" value="SAP_like"/>
    <property type="match status" value="1"/>
</dbReference>
<evidence type="ECO:0000256" key="2">
    <source>
        <dbReference type="ARBA" id="ARBA00004613"/>
    </source>
</evidence>
<keyword evidence="9 12" id="KW-0378">Hydrolase</keyword>
<protein>
    <recommendedName>
        <fullName evidence="4">candidapepsin</fullName>
        <ecNumber evidence="4">3.4.23.24</ecNumber>
    </recommendedName>
</protein>
<organism evidence="15 16">
    <name type="scientific">Candida verbasci</name>
    <dbReference type="NCBI Taxonomy" id="1227364"/>
    <lineage>
        <taxon>Eukaryota</taxon>
        <taxon>Fungi</taxon>
        <taxon>Dikarya</taxon>
        <taxon>Ascomycota</taxon>
        <taxon>Saccharomycotina</taxon>
        <taxon>Pichiomycetes</taxon>
        <taxon>Debaryomycetaceae</taxon>
        <taxon>Candida/Lodderomyces clade</taxon>
        <taxon>Candida</taxon>
    </lineage>
</organism>
<dbReference type="GO" id="GO:0005576">
    <property type="term" value="C:extracellular region"/>
    <property type="evidence" value="ECO:0007669"/>
    <property type="project" value="UniProtKB-SubCell"/>
</dbReference>
<evidence type="ECO:0000313" key="16">
    <source>
        <dbReference type="Proteomes" id="UP001152885"/>
    </source>
</evidence>
<dbReference type="Gene3D" id="2.40.70.10">
    <property type="entry name" value="Acid Proteases"/>
    <property type="match status" value="3"/>
</dbReference>
<evidence type="ECO:0000259" key="14">
    <source>
        <dbReference type="PROSITE" id="PS51767"/>
    </source>
</evidence>